<feature type="binding site" evidence="10">
    <location>
        <position position="175"/>
    </location>
    <ligand>
        <name>Mg(2+)</name>
        <dbReference type="ChEBI" id="CHEBI:18420"/>
        <label>2</label>
    </ligand>
</feature>
<dbReference type="SUPFAM" id="SSF47807">
    <property type="entry name" value="5' to 3' exonuclease, C-terminal subdomain"/>
    <property type="match status" value="1"/>
</dbReference>
<dbReference type="GO" id="GO:0003677">
    <property type="term" value="F:DNA binding"/>
    <property type="evidence" value="ECO:0007669"/>
    <property type="project" value="UniProtKB-UniRule"/>
</dbReference>
<dbReference type="CDD" id="cd09903">
    <property type="entry name" value="H3TH_FEN1-Arc"/>
    <property type="match status" value="1"/>
</dbReference>
<name>A0A1L2JJW3_9CREN</name>
<dbReference type="PROSITE" id="PS00841">
    <property type="entry name" value="XPG_1"/>
    <property type="match status" value="1"/>
</dbReference>
<dbReference type="InterPro" id="IPR029060">
    <property type="entry name" value="PIN-like_dom_sf"/>
</dbReference>
<dbReference type="SMART" id="SM00279">
    <property type="entry name" value="HhH2"/>
    <property type="match status" value="1"/>
</dbReference>
<dbReference type="InterPro" id="IPR019973">
    <property type="entry name" value="Flap_endonuc_arc"/>
</dbReference>
<dbReference type="AlphaFoldDB" id="A0A1L2JJW3"/>
<feature type="binding site" evidence="10">
    <location>
        <position position="27"/>
    </location>
    <ligand>
        <name>Mg(2+)</name>
        <dbReference type="ChEBI" id="CHEBI:18420"/>
        <label>1</label>
    </ligand>
</feature>
<evidence type="ECO:0000256" key="10">
    <source>
        <dbReference type="HAMAP-Rule" id="MF_00614"/>
    </source>
</evidence>
<evidence type="ECO:0000256" key="5">
    <source>
        <dbReference type="ARBA" id="ARBA00022763"/>
    </source>
</evidence>
<dbReference type="Gene3D" id="1.10.150.20">
    <property type="entry name" value="5' to 3' exonuclease, C-terminal subdomain"/>
    <property type="match status" value="1"/>
</dbReference>
<dbReference type="PRINTS" id="PR00853">
    <property type="entry name" value="XPGRADSUPER"/>
</dbReference>
<evidence type="ECO:0000259" key="11">
    <source>
        <dbReference type="SMART" id="SM00484"/>
    </source>
</evidence>
<protein>
    <recommendedName>
        <fullName evidence="10">Flap endonuclease 1</fullName>
        <shortName evidence="10">FEN-1</shortName>
        <ecNumber evidence="10">3.1.-.-</ecNumber>
    </recommendedName>
    <alternativeName>
        <fullName evidence="10">Flap structure-specific endonuclease 1</fullName>
    </alternativeName>
</protein>
<comment type="function">
    <text evidence="10">Structure-specific nuclease with 5'-flap endonuclease and 5'-3' exonuclease activities involved in DNA replication and repair. During DNA replication, cleaves the 5'-overhanging flap structure that is generated by displacement synthesis when DNA polymerase encounters the 5'-end of a downstream Okazaki fragment. Binds the unpaired 3'-DNA end and kinks the DNA to facilitate 5' cleavage specificity. Cleaves one nucleotide into the double-stranded DNA from the junction in flap DNA, leaving a nick for ligation. Also involved in the base excision repair (BER) pathway. Acts as a genome stabilization factor that prevents flaps from equilibrating into structurs that lead to duplications and deletions. Also possesses 5'-3' exonuclease activity on nicked or gapped double-stranded DNA.</text>
</comment>
<dbReference type="InterPro" id="IPR036279">
    <property type="entry name" value="5-3_exonuclease_C_sf"/>
</dbReference>
<dbReference type="InterPro" id="IPR019974">
    <property type="entry name" value="XPG_CS"/>
</dbReference>
<dbReference type="InterPro" id="IPR006086">
    <property type="entry name" value="XPG-I_dom"/>
</dbReference>
<evidence type="ECO:0000256" key="7">
    <source>
        <dbReference type="ARBA" id="ARBA00022839"/>
    </source>
</evidence>
<keyword evidence="3 10" id="KW-0479">Metal-binding</keyword>
<feature type="domain" description="XPG N-terminal" evidence="12">
    <location>
        <begin position="1"/>
        <end position="101"/>
    </location>
</feature>
<evidence type="ECO:0000256" key="1">
    <source>
        <dbReference type="ARBA" id="ARBA00022705"/>
    </source>
</evidence>
<dbReference type="HAMAP" id="MF_00614">
    <property type="entry name" value="Fen"/>
    <property type="match status" value="1"/>
</dbReference>
<comment type="cofactor">
    <cofactor evidence="10">
        <name>Mg(2+)</name>
        <dbReference type="ChEBI" id="CHEBI:18420"/>
    </cofactor>
    <text evidence="10">Binds 2 magnesium ions per subunit. They probably participate in the reaction catalyzed by the enzyme. May bind an additional third magnesium ion after substrate binding.</text>
</comment>
<proteinExistence type="inferred from homology"/>
<sequence length="343" mass="38816">MGVKLTPLVKGKVCGLEELSGKVIAIDAYNFFYQFLASIRQPDGTPLMDSKGRITSAHSGAFYRTANMLKVGIKPIFVFDGEPSPLKKATLEARKKIREEAMERWMEALREGRIEEAKKYAQAAIALDKEMVEDLERLIDALGVPVVHAPSEGEAQSAYICRKGEAWATASQDYDSLVFGSPRLVRNLAVVGRRKLPGKQVYIKVSPEVFELEKILKELDISREQLVALAILVGTDYNPGGVPGIGPKRALSMVKKSKNIEDVFRDIKWEFEVDPMEIARIFLEPEVTDNYMLEWRPVDRDKVVRILVDEHDFSFERVSKILDEVEAALESVRKRRSLEAWFK</sequence>
<keyword evidence="6 10" id="KW-0378">Hydrolase</keyword>
<gene>
    <name evidence="10" type="primary">fen</name>
</gene>
<dbReference type="GO" id="GO:0017108">
    <property type="term" value="F:5'-flap endonuclease activity"/>
    <property type="evidence" value="ECO:0007669"/>
    <property type="project" value="UniProtKB-UniRule"/>
</dbReference>
<feature type="binding site" evidence="10">
    <location>
        <position position="80"/>
    </location>
    <ligand>
        <name>Mg(2+)</name>
        <dbReference type="ChEBI" id="CHEBI:18420"/>
        <label>1</label>
    </ligand>
</feature>
<evidence type="ECO:0000256" key="8">
    <source>
        <dbReference type="ARBA" id="ARBA00022842"/>
    </source>
</evidence>
<evidence type="ECO:0000256" key="9">
    <source>
        <dbReference type="ARBA" id="ARBA00023204"/>
    </source>
</evidence>
<dbReference type="GO" id="GO:0000287">
    <property type="term" value="F:magnesium ion binding"/>
    <property type="evidence" value="ECO:0007669"/>
    <property type="project" value="UniProtKB-UniRule"/>
</dbReference>
<dbReference type="PANTHER" id="PTHR11081:SF9">
    <property type="entry name" value="FLAP ENDONUCLEASE 1"/>
    <property type="match status" value="1"/>
</dbReference>
<feature type="binding site" evidence="10">
    <location>
        <position position="154"/>
    </location>
    <ligand>
        <name>Mg(2+)</name>
        <dbReference type="ChEBI" id="CHEBI:18420"/>
        <label>1</label>
    </ligand>
</feature>
<dbReference type="Pfam" id="PF00752">
    <property type="entry name" value="XPG_N"/>
    <property type="match status" value="1"/>
</dbReference>
<evidence type="ECO:0000256" key="4">
    <source>
        <dbReference type="ARBA" id="ARBA00022759"/>
    </source>
</evidence>
<feature type="binding site" evidence="10">
    <location>
        <position position="152"/>
    </location>
    <ligand>
        <name>Mg(2+)</name>
        <dbReference type="ChEBI" id="CHEBI:18420"/>
        <label>1</label>
    </ligand>
</feature>
<feature type="binding site" evidence="10">
    <location>
        <position position="173"/>
    </location>
    <ligand>
        <name>Mg(2+)</name>
        <dbReference type="ChEBI" id="CHEBI:18420"/>
        <label>2</label>
    </ligand>
</feature>
<comment type="similarity">
    <text evidence="10">Belongs to the XPG/RAD2 endonuclease family. FEN1 subfamily.</text>
</comment>
<evidence type="ECO:0000313" key="13">
    <source>
        <dbReference type="EMBL" id="AOZ55989.1"/>
    </source>
</evidence>
<dbReference type="FunFam" id="1.10.150.20:FF:000087">
    <property type="entry name" value="Flap endonuclease 1"/>
    <property type="match status" value="1"/>
</dbReference>
<keyword evidence="5 10" id="KW-0227">DNA damage</keyword>
<dbReference type="FunFam" id="3.40.50.1010:FF:000016">
    <property type="entry name" value="Flap endonuclease 1"/>
    <property type="match status" value="1"/>
</dbReference>
<keyword evidence="2 10" id="KW-0540">Nuclease</keyword>
<feature type="region of interest" description="N-domain" evidence="10">
    <location>
        <begin position="1"/>
        <end position="98"/>
    </location>
</feature>
<evidence type="ECO:0000256" key="2">
    <source>
        <dbReference type="ARBA" id="ARBA00022722"/>
    </source>
</evidence>
<dbReference type="SMART" id="SM00485">
    <property type="entry name" value="XPGN"/>
    <property type="match status" value="1"/>
</dbReference>
<organism evidence="13">
    <name type="scientific">uncultured korarchaeote</name>
    <dbReference type="NCBI Taxonomy" id="161241"/>
    <lineage>
        <taxon>Archaea</taxon>
        <taxon>Thermoproteota</taxon>
        <taxon>environmental samples</taxon>
    </lineage>
</organism>
<evidence type="ECO:0000256" key="3">
    <source>
        <dbReference type="ARBA" id="ARBA00022723"/>
    </source>
</evidence>
<evidence type="ECO:0000259" key="12">
    <source>
        <dbReference type="SMART" id="SM00485"/>
    </source>
</evidence>
<keyword evidence="4 10" id="KW-0255">Endonuclease</keyword>
<accession>A0A1L2JJW3</accession>
<keyword evidence="7 10" id="KW-0269">Exonuclease</keyword>
<dbReference type="InterPro" id="IPR023426">
    <property type="entry name" value="Flap_endonuc"/>
</dbReference>
<dbReference type="SUPFAM" id="SSF88723">
    <property type="entry name" value="PIN domain-like"/>
    <property type="match status" value="1"/>
</dbReference>
<comment type="subunit">
    <text evidence="10">Interacts with PCNA. PCNA stimulates the nuclease activity without altering cleavage specificity.</text>
</comment>
<dbReference type="GO" id="GO:0008409">
    <property type="term" value="F:5'-3' exonuclease activity"/>
    <property type="evidence" value="ECO:0007669"/>
    <property type="project" value="UniProtKB-UniRule"/>
</dbReference>
<dbReference type="InterPro" id="IPR006085">
    <property type="entry name" value="XPG_DNA_repair_N"/>
</dbReference>
<dbReference type="Gene3D" id="3.40.50.1010">
    <property type="entry name" value="5'-nuclease"/>
    <property type="match status" value="1"/>
</dbReference>
<dbReference type="InterPro" id="IPR008918">
    <property type="entry name" value="HhH2"/>
</dbReference>
<dbReference type="SMART" id="SM00484">
    <property type="entry name" value="XPGI"/>
    <property type="match status" value="1"/>
</dbReference>
<feature type="binding site" evidence="10">
    <location>
        <position position="236"/>
    </location>
    <ligand>
        <name>Mg(2+)</name>
        <dbReference type="ChEBI" id="CHEBI:18420"/>
        <label>2</label>
    </ligand>
</feature>
<dbReference type="CDD" id="cd09867">
    <property type="entry name" value="PIN_FEN1"/>
    <property type="match status" value="1"/>
</dbReference>
<dbReference type="NCBIfam" id="TIGR03674">
    <property type="entry name" value="fen_arch"/>
    <property type="match status" value="1"/>
</dbReference>
<keyword evidence="8 10" id="KW-0460">Magnesium</keyword>
<reference evidence="13" key="1">
    <citation type="journal article" date="2017" name="Nature">
        <title>Metagenomic exploration of ASGARD archaea illuminates the origin of cellular complexity in eukaryotes.</title>
        <authorList>
            <person name="Zaremba-Niedzwiedzka K."/>
            <person name="Caceres E.F."/>
            <person name="Saw J.H.W."/>
            <person name="Backstrom D."/>
            <person name="Juzokaite L."/>
            <person name="Vancaester E."/>
            <person name="Seitz K.W."/>
            <person name="Anantharaman K."/>
            <person name="Starnawski P."/>
            <person name="Kjeldsen K.U."/>
            <person name="Stott M.B."/>
            <person name="Nunoura T."/>
            <person name="Banfield J.F."/>
            <person name="Schramm A."/>
            <person name="Baker B.J."/>
            <person name="Spang A."/>
            <person name="Ettema T.J.G."/>
        </authorList>
    </citation>
    <scope>NUCLEOTIDE SEQUENCE</scope>
    <source>
        <strain evidence="13">TIV_3</strain>
    </source>
</reference>
<dbReference type="EC" id="3.1.-.-" evidence="10"/>
<dbReference type="EMBL" id="KX764902">
    <property type="protein sequence ID" value="AOZ55989.1"/>
    <property type="molecule type" value="Genomic_DNA"/>
</dbReference>
<dbReference type="PANTHER" id="PTHR11081">
    <property type="entry name" value="FLAP ENDONUCLEASE FAMILY MEMBER"/>
    <property type="match status" value="1"/>
</dbReference>
<dbReference type="Pfam" id="PF00867">
    <property type="entry name" value="XPG_I"/>
    <property type="match status" value="1"/>
</dbReference>
<dbReference type="GO" id="GO:0006281">
    <property type="term" value="P:DNA repair"/>
    <property type="evidence" value="ECO:0007669"/>
    <property type="project" value="UniProtKB-UniRule"/>
</dbReference>
<feature type="domain" description="XPG-I" evidence="11">
    <location>
        <begin position="140"/>
        <end position="221"/>
    </location>
</feature>
<comment type="caution">
    <text evidence="10">Lacks conserved residue(s) required for the propagation of feature annotation.</text>
</comment>
<evidence type="ECO:0000256" key="6">
    <source>
        <dbReference type="ARBA" id="ARBA00022801"/>
    </source>
</evidence>
<dbReference type="GO" id="GO:0043137">
    <property type="term" value="P:DNA replication, removal of RNA primer"/>
    <property type="evidence" value="ECO:0007669"/>
    <property type="project" value="UniProtKB-UniRule"/>
</dbReference>
<keyword evidence="1 10" id="KW-0235">DNA replication</keyword>
<keyword evidence="9 10" id="KW-0234">DNA repair</keyword>
<dbReference type="InterPro" id="IPR006084">
    <property type="entry name" value="XPG/Rad2"/>
</dbReference>